<dbReference type="AlphaFoldDB" id="W7XAM7"/>
<dbReference type="RefSeq" id="XP_012654004.1">
    <property type="nucleotide sequence ID" value="XM_012798550.1"/>
</dbReference>
<evidence type="ECO:0000313" key="1">
    <source>
        <dbReference type="EMBL" id="EWS73468.1"/>
    </source>
</evidence>
<reference evidence="2" key="1">
    <citation type="journal article" date="2006" name="PLoS Biol.">
        <title>Macronuclear genome sequence of the ciliate Tetrahymena thermophila, a model eukaryote.</title>
        <authorList>
            <person name="Eisen J.A."/>
            <person name="Coyne R.S."/>
            <person name="Wu M."/>
            <person name="Wu D."/>
            <person name="Thiagarajan M."/>
            <person name="Wortman J.R."/>
            <person name="Badger J.H."/>
            <person name="Ren Q."/>
            <person name="Amedeo P."/>
            <person name="Jones K.M."/>
            <person name="Tallon L.J."/>
            <person name="Delcher A.L."/>
            <person name="Salzberg S.L."/>
            <person name="Silva J.C."/>
            <person name="Haas B.J."/>
            <person name="Majoros W.H."/>
            <person name="Farzad M."/>
            <person name="Carlton J.M."/>
            <person name="Smith R.K. Jr."/>
            <person name="Garg J."/>
            <person name="Pearlman R.E."/>
            <person name="Karrer K.M."/>
            <person name="Sun L."/>
            <person name="Manning G."/>
            <person name="Elde N.C."/>
            <person name="Turkewitz A.P."/>
            <person name="Asai D.J."/>
            <person name="Wilkes D.E."/>
            <person name="Wang Y."/>
            <person name="Cai H."/>
            <person name="Collins K."/>
            <person name="Stewart B.A."/>
            <person name="Lee S.R."/>
            <person name="Wilamowska K."/>
            <person name="Weinberg Z."/>
            <person name="Ruzzo W.L."/>
            <person name="Wloga D."/>
            <person name="Gaertig J."/>
            <person name="Frankel J."/>
            <person name="Tsao C.-C."/>
            <person name="Gorovsky M.A."/>
            <person name="Keeling P.J."/>
            <person name="Waller R.F."/>
            <person name="Patron N.J."/>
            <person name="Cherry J.M."/>
            <person name="Stover N.A."/>
            <person name="Krieger C.J."/>
            <person name="del Toro C."/>
            <person name="Ryder H.F."/>
            <person name="Williamson S.C."/>
            <person name="Barbeau R.A."/>
            <person name="Hamilton E.P."/>
            <person name="Orias E."/>
        </authorList>
    </citation>
    <scope>NUCLEOTIDE SEQUENCE [LARGE SCALE GENOMIC DNA]</scope>
    <source>
        <strain evidence="2">SB210</strain>
    </source>
</reference>
<accession>W7XAM7</accession>
<keyword evidence="2" id="KW-1185">Reference proteome</keyword>
<gene>
    <name evidence="1" type="ORF">TTHERM_001006600</name>
</gene>
<dbReference type="Proteomes" id="UP000009168">
    <property type="component" value="Unassembled WGS sequence"/>
</dbReference>
<organism evidence="1 2">
    <name type="scientific">Tetrahymena thermophila (strain SB210)</name>
    <dbReference type="NCBI Taxonomy" id="312017"/>
    <lineage>
        <taxon>Eukaryota</taxon>
        <taxon>Sar</taxon>
        <taxon>Alveolata</taxon>
        <taxon>Ciliophora</taxon>
        <taxon>Intramacronucleata</taxon>
        <taxon>Oligohymenophorea</taxon>
        <taxon>Hymenostomatida</taxon>
        <taxon>Tetrahymenina</taxon>
        <taxon>Tetrahymenidae</taxon>
        <taxon>Tetrahymena</taxon>
    </lineage>
</organism>
<evidence type="ECO:0000313" key="2">
    <source>
        <dbReference type="Proteomes" id="UP000009168"/>
    </source>
</evidence>
<feature type="non-terminal residue" evidence="1">
    <location>
        <position position="1"/>
    </location>
</feature>
<dbReference type="InParanoid" id="W7XAM7"/>
<dbReference type="GeneID" id="24441381"/>
<proteinExistence type="predicted"/>
<sequence length="88" mass="10446">DSKSSVQTDVNAISEKLQKLFDLLQRKSRVTGIHTCLYLFQYFEILIYCQRVGLDDSYYLNQLTILYSTFLFFNCLKYCNFGEFIKDN</sequence>
<dbReference type="KEGG" id="tet:TTHERM_001006600"/>
<protein>
    <submittedName>
        <fullName evidence="1">Uncharacterized protein</fullName>
    </submittedName>
</protein>
<name>W7XAM7_TETTS</name>
<dbReference type="EMBL" id="GG662638">
    <property type="protein sequence ID" value="EWS73468.1"/>
    <property type="molecule type" value="Genomic_DNA"/>
</dbReference>